<accession>A0ABY8NHK9</accession>
<dbReference type="PANTHER" id="PTHR31632:SF2">
    <property type="entry name" value="PLASMA MEMBRANE IRON PERMEASE"/>
    <property type="match status" value="1"/>
</dbReference>
<feature type="transmembrane region" description="Helical" evidence="6">
    <location>
        <begin position="102"/>
        <end position="127"/>
    </location>
</feature>
<sequence length="269" mass="29187">MLLTSVILVLREVLEAALLLSILLAMTHYLGLKSRWIFIALTGGILGSIAYGAAIGAVSETFDGMGQELLNAAMQFAIYGLLLLIGILLINNRGGRQQYRALLQWCMVFAVALATLREGSEVFVYMIAFRHQSDLLQSVLSGALIGAGIGFSIGALFYYLLVGLPQRRRLLVALVLLTLVAAGLCLQATQLLEQADWLPAQTPLWDTSALLSENSLMGQLCYALLGYEATPTPIAVAAYVLGLLLMAFLLSATWFRRGLPERESSNEFA</sequence>
<name>A0ABY8NHK9_9GAMM</name>
<feature type="transmembrane region" description="Helical" evidence="6">
    <location>
        <begin position="170"/>
        <end position="189"/>
    </location>
</feature>
<keyword evidence="8" id="KW-1185">Reference proteome</keyword>
<feature type="transmembrane region" description="Helical" evidence="6">
    <location>
        <begin position="6"/>
        <end position="24"/>
    </location>
</feature>
<organism evidence="7 8">
    <name type="scientific">Microbulbifer bruguierae</name>
    <dbReference type="NCBI Taxonomy" id="3029061"/>
    <lineage>
        <taxon>Bacteria</taxon>
        <taxon>Pseudomonadati</taxon>
        <taxon>Pseudomonadota</taxon>
        <taxon>Gammaproteobacteria</taxon>
        <taxon>Cellvibrionales</taxon>
        <taxon>Microbulbiferaceae</taxon>
        <taxon>Microbulbifer</taxon>
    </lineage>
</organism>
<keyword evidence="5 6" id="KW-0472">Membrane</keyword>
<dbReference type="EMBL" id="CP118605">
    <property type="protein sequence ID" value="WGL18420.1"/>
    <property type="molecule type" value="Genomic_DNA"/>
</dbReference>
<evidence type="ECO:0000256" key="1">
    <source>
        <dbReference type="ARBA" id="ARBA00004141"/>
    </source>
</evidence>
<evidence type="ECO:0000256" key="4">
    <source>
        <dbReference type="ARBA" id="ARBA00022989"/>
    </source>
</evidence>
<dbReference type="RefSeq" id="WP_280322407.1">
    <property type="nucleotide sequence ID" value="NZ_CP118605.1"/>
</dbReference>
<comment type="subcellular location">
    <subcellularLocation>
        <location evidence="1">Membrane</location>
        <topology evidence="1">Multi-pass membrane protein</topology>
    </subcellularLocation>
</comment>
<dbReference type="PANTHER" id="PTHR31632">
    <property type="entry name" value="IRON TRANSPORTER FTH1"/>
    <property type="match status" value="1"/>
</dbReference>
<proteinExistence type="inferred from homology"/>
<keyword evidence="3 6" id="KW-0812">Transmembrane</keyword>
<feature type="transmembrane region" description="Helical" evidence="6">
    <location>
        <begin position="139"/>
        <end position="161"/>
    </location>
</feature>
<dbReference type="Pfam" id="PF03239">
    <property type="entry name" value="FTR1"/>
    <property type="match status" value="1"/>
</dbReference>
<feature type="transmembrane region" description="Helical" evidence="6">
    <location>
        <begin position="36"/>
        <end position="57"/>
    </location>
</feature>
<feature type="transmembrane region" description="Helical" evidence="6">
    <location>
        <begin position="69"/>
        <end position="90"/>
    </location>
</feature>
<dbReference type="InterPro" id="IPR004923">
    <property type="entry name" value="FTR1/Fip1/EfeU"/>
</dbReference>
<evidence type="ECO:0000313" key="8">
    <source>
        <dbReference type="Proteomes" id="UP001236500"/>
    </source>
</evidence>
<reference evidence="7 8" key="1">
    <citation type="submission" date="2023-02" db="EMBL/GenBank/DDBJ databases">
        <title>Description and genomic characterization of Microbulbifer bruguierae sp. nov., isolated from the sediment of mangrove plant Bruguiera sexangula.</title>
        <authorList>
            <person name="Long M."/>
        </authorList>
    </citation>
    <scope>NUCLEOTIDE SEQUENCE [LARGE SCALE GENOMIC DNA]</scope>
    <source>
        <strain evidence="7 8">H12</strain>
    </source>
</reference>
<evidence type="ECO:0000256" key="2">
    <source>
        <dbReference type="ARBA" id="ARBA00008333"/>
    </source>
</evidence>
<evidence type="ECO:0000256" key="3">
    <source>
        <dbReference type="ARBA" id="ARBA00022692"/>
    </source>
</evidence>
<evidence type="ECO:0000256" key="5">
    <source>
        <dbReference type="ARBA" id="ARBA00023136"/>
    </source>
</evidence>
<gene>
    <name evidence="7" type="ORF">PVT68_09005</name>
</gene>
<protein>
    <submittedName>
        <fullName evidence="7">FTR1 family protein</fullName>
    </submittedName>
</protein>
<evidence type="ECO:0000313" key="7">
    <source>
        <dbReference type="EMBL" id="WGL18420.1"/>
    </source>
</evidence>
<dbReference type="Proteomes" id="UP001236500">
    <property type="component" value="Chromosome"/>
</dbReference>
<feature type="transmembrane region" description="Helical" evidence="6">
    <location>
        <begin position="234"/>
        <end position="255"/>
    </location>
</feature>
<keyword evidence="4 6" id="KW-1133">Transmembrane helix</keyword>
<comment type="similarity">
    <text evidence="2">Belongs to the oxidase-dependent Fe transporter (OFeT) (TC 9.A.10.1) family.</text>
</comment>
<evidence type="ECO:0000256" key="6">
    <source>
        <dbReference type="SAM" id="Phobius"/>
    </source>
</evidence>